<dbReference type="RefSeq" id="WP_019999714.1">
    <property type="nucleotide sequence ID" value="NZ_CP192217.1"/>
</dbReference>
<keyword evidence="4" id="KW-1185">Reference proteome</keyword>
<gene>
    <name evidence="1" type="ORF">AB2Z07_10745</name>
    <name evidence="2" type="ORF">SAMN05660830_02473</name>
</gene>
<organism evidence="2 3">
    <name type="scientific">Halodesulfovibrio aestuarii</name>
    <dbReference type="NCBI Taxonomy" id="126333"/>
    <lineage>
        <taxon>Bacteria</taxon>
        <taxon>Pseudomonadati</taxon>
        <taxon>Thermodesulfobacteriota</taxon>
        <taxon>Desulfovibrionia</taxon>
        <taxon>Desulfovibrionales</taxon>
        <taxon>Desulfovibrionaceae</taxon>
        <taxon>Halodesulfovibrio</taxon>
    </lineage>
</organism>
<dbReference type="Proteomes" id="UP000184001">
    <property type="component" value="Unassembled WGS sequence"/>
</dbReference>
<reference evidence="1 4" key="2">
    <citation type="submission" date="2024-07" db="EMBL/GenBank/DDBJ databases">
        <title>Active virus-host system and metabolic interactions in a Lokiarchaeon culture.</title>
        <authorList>
            <person name="Ponce Toledo R.I."/>
            <person name="Rodrigues Oliveira T."/>
            <person name="Schleper C."/>
        </authorList>
    </citation>
    <scope>NUCLEOTIDE SEQUENCE [LARGE SCALE GENOMIC DNA]</scope>
    <source>
        <strain evidence="1 4">B35</strain>
    </source>
</reference>
<evidence type="ECO:0000313" key="1">
    <source>
        <dbReference type="EMBL" id="MEZ6853999.1"/>
    </source>
</evidence>
<proteinExistence type="predicted"/>
<evidence type="ECO:0000313" key="4">
    <source>
        <dbReference type="Proteomes" id="UP001568358"/>
    </source>
</evidence>
<evidence type="ECO:0000313" key="2">
    <source>
        <dbReference type="EMBL" id="SHJ45904.1"/>
    </source>
</evidence>
<sequence>MYNYFVYVVDSQSPMDLCNGRSIATGLRDALTSIRIPCEYFLALNKEMFTYALGQALEELVLRKKLQGGVNPYPIIHLSMHGNKTGIGLTSGEYVSWSELQKLLEPFKKLLGEAPVLCMGSCEGMHAADWGGLSANSYKCIIGNAEKVLQSDLTTGYLAFYNGVFYHTTDAEKLISVMRQASFDQNFYYQKGAGTNVVQFKSAMATDRQ</sequence>
<dbReference type="AlphaFoldDB" id="A0A8G2CB16"/>
<dbReference type="EMBL" id="FQZR01000006">
    <property type="protein sequence ID" value="SHJ45904.1"/>
    <property type="molecule type" value="Genomic_DNA"/>
</dbReference>
<evidence type="ECO:0000313" key="3">
    <source>
        <dbReference type="Proteomes" id="UP000184001"/>
    </source>
</evidence>
<dbReference type="EMBL" id="JBFSOO010000007">
    <property type="protein sequence ID" value="MEZ6853999.1"/>
    <property type="molecule type" value="Genomic_DNA"/>
</dbReference>
<dbReference type="Proteomes" id="UP001568358">
    <property type="component" value="Unassembled WGS sequence"/>
</dbReference>
<name>A0A8G2CB16_9BACT</name>
<protein>
    <submittedName>
        <fullName evidence="2">Uncharacterized protein</fullName>
    </submittedName>
</protein>
<reference evidence="2 3" key="1">
    <citation type="submission" date="2016-11" db="EMBL/GenBank/DDBJ databases">
        <authorList>
            <person name="Varghese N."/>
            <person name="Submissions S."/>
        </authorList>
    </citation>
    <scope>NUCLEOTIDE SEQUENCE [LARGE SCALE GENOMIC DNA]</scope>
    <source>
        <strain evidence="2 3">DSM 17919</strain>
    </source>
</reference>
<comment type="caution">
    <text evidence="2">The sequence shown here is derived from an EMBL/GenBank/DDBJ whole genome shotgun (WGS) entry which is preliminary data.</text>
</comment>
<accession>A0A8G2CB16</accession>